<name>A0A4Q7IIJ9_9GAMM</name>
<dbReference type="RefSeq" id="WP_130257249.1">
    <property type="nucleotide sequence ID" value="NZ_PNEC01000021.1"/>
</dbReference>
<proteinExistence type="predicted"/>
<sequence length="399" mass="45043">MGLSQQVKADLTRLGERIQKTFLAIKAELPEKAKTIGGFARYLDYNRSNSQRFFTACKASDGLQVLVELPGVQALLLMQQKLTPLIPAPLLKQLKQVTDLFEQCLNQHASSHAQLKRMLSTAKQKTQNTMHGDDHKAQLYYAAKSLLGFSVEEVFCVYILKENKANPAFLQEVALISKSGIKREAGAVPFVQFYTHPNPDNFTQPLNISQQSRLETNLFTIGVSEEYSTSGFLNAFSTFSPSNSGLVFDPLPSDSCDATFVVNNPDEVMNPLNQSSPCSSTSLSIKNPTKAMTMLVLIEKQIDKCSTVNIGCYHNNQKVEDGKLKASDMWTERFPEFPELKISQTTDNLAHFQLQQDHKDKLRYLLDIARVDIEDYICYSTHVNFPIWSSTYRIYFEHQ</sequence>
<dbReference type="EMBL" id="PPSX01000105">
    <property type="protein sequence ID" value="RZQ51332.1"/>
    <property type="molecule type" value="Genomic_DNA"/>
</dbReference>
<reference evidence="1 2" key="1">
    <citation type="submission" date="2018-01" db="EMBL/GenBank/DDBJ databases">
        <title>Co-occurrence of chitin degradation, pigmentation and bioactivity in marine Pseudoalteromonas.</title>
        <authorList>
            <person name="Paulsen S."/>
            <person name="Gram L."/>
            <person name="Machado H."/>
        </authorList>
    </citation>
    <scope>NUCLEOTIDE SEQUENCE [LARGE SCALE GENOMIC DNA]</scope>
    <source>
        <strain evidence="1 2">S3898</strain>
    </source>
</reference>
<dbReference type="AlphaFoldDB" id="A0A4Q7IIJ9"/>
<organism evidence="1 2">
    <name type="scientific">Pseudoalteromonas phenolica</name>
    <dbReference type="NCBI Taxonomy" id="161398"/>
    <lineage>
        <taxon>Bacteria</taxon>
        <taxon>Pseudomonadati</taxon>
        <taxon>Pseudomonadota</taxon>
        <taxon>Gammaproteobacteria</taxon>
        <taxon>Alteromonadales</taxon>
        <taxon>Pseudoalteromonadaceae</taxon>
        <taxon>Pseudoalteromonas</taxon>
    </lineage>
</organism>
<evidence type="ECO:0000313" key="1">
    <source>
        <dbReference type="EMBL" id="RZQ51332.1"/>
    </source>
</evidence>
<protein>
    <submittedName>
        <fullName evidence="1">Uncharacterized protein</fullName>
    </submittedName>
</protein>
<dbReference type="Proteomes" id="UP000291338">
    <property type="component" value="Unassembled WGS sequence"/>
</dbReference>
<evidence type="ECO:0000313" key="2">
    <source>
        <dbReference type="Proteomes" id="UP000291338"/>
    </source>
</evidence>
<accession>A0A4Q7IIJ9</accession>
<gene>
    <name evidence="1" type="ORF">C1E23_20065</name>
</gene>
<comment type="caution">
    <text evidence="1">The sequence shown here is derived from an EMBL/GenBank/DDBJ whole genome shotgun (WGS) entry which is preliminary data.</text>
</comment>